<dbReference type="InterPro" id="IPR029063">
    <property type="entry name" value="SAM-dependent_MTases_sf"/>
</dbReference>
<name>A0A6C0I312_9ZZZZ</name>
<dbReference type="AlphaFoldDB" id="A0A6C0I312"/>
<dbReference type="SUPFAM" id="SSF53335">
    <property type="entry name" value="S-adenosyl-L-methionine-dependent methyltransferases"/>
    <property type="match status" value="1"/>
</dbReference>
<organism evidence="1">
    <name type="scientific">viral metagenome</name>
    <dbReference type="NCBI Taxonomy" id="1070528"/>
    <lineage>
        <taxon>unclassified sequences</taxon>
        <taxon>metagenomes</taxon>
        <taxon>organismal metagenomes</taxon>
    </lineage>
</organism>
<evidence type="ECO:0000313" key="1">
    <source>
        <dbReference type="EMBL" id="QHT86805.1"/>
    </source>
</evidence>
<reference evidence="1" key="1">
    <citation type="journal article" date="2020" name="Nature">
        <title>Giant virus diversity and host interactions through global metagenomics.</title>
        <authorList>
            <person name="Schulz F."/>
            <person name="Roux S."/>
            <person name="Paez-Espino D."/>
            <person name="Jungbluth S."/>
            <person name="Walsh D.A."/>
            <person name="Denef V.J."/>
            <person name="McMahon K.D."/>
            <person name="Konstantinidis K.T."/>
            <person name="Eloe-Fadrosh E.A."/>
            <person name="Kyrpides N.C."/>
            <person name="Woyke T."/>
        </authorList>
    </citation>
    <scope>NUCLEOTIDE SEQUENCE</scope>
    <source>
        <strain evidence="1">GVMAG-M-3300023184-18</strain>
    </source>
</reference>
<dbReference type="Gene3D" id="3.40.50.150">
    <property type="entry name" value="Vaccinia Virus protein VP39"/>
    <property type="match status" value="1"/>
</dbReference>
<evidence type="ECO:0008006" key="2">
    <source>
        <dbReference type="Google" id="ProtNLM"/>
    </source>
</evidence>
<protein>
    <recommendedName>
        <fullName evidence="2">Methyltransferase FkbM domain-containing protein</fullName>
    </recommendedName>
</protein>
<sequence length="201" mass="23439">MEIRDSKNNLINILSIEKEEQDLANQYILENDVVLELGARYGSVSCVINSKLNNKYNQVVVEPDNRVWTALENNKQQNNCYFNIVKGFISNKKLDLINLNVCLGGYGSTFIENKNTIIPSYTLNEIKIQYNLNFNVLVADCEGFLEMFFDENPDFYDNIRLIIFEADYPEKCNYKKIRNTLSNKKFNEIVKGHQNVWIKKI</sequence>
<dbReference type="EMBL" id="MN740076">
    <property type="protein sequence ID" value="QHT86805.1"/>
    <property type="molecule type" value="Genomic_DNA"/>
</dbReference>
<proteinExistence type="predicted"/>
<accession>A0A6C0I312</accession>